<accession>A0A1R3J7T7</accession>
<evidence type="ECO:0000313" key="3">
    <source>
        <dbReference type="Proteomes" id="UP000187203"/>
    </source>
</evidence>
<dbReference type="STRING" id="93759.A0A1R3J7T7"/>
<keyword evidence="3" id="KW-1185">Reference proteome</keyword>
<dbReference type="OrthoDB" id="1277691at2759"/>
<feature type="signal peptide" evidence="1">
    <location>
        <begin position="1"/>
        <end position="20"/>
    </location>
</feature>
<name>A0A1R3J7T7_9ROSI</name>
<dbReference type="Proteomes" id="UP000187203">
    <property type="component" value="Unassembled WGS sequence"/>
</dbReference>
<proteinExistence type="predicted"/>
<feature type="chain" id="PRO_5012909998" evidence="1">
    <location>
        <begin position="21"/>
        <end position="77"/>
    </location>
</feature>
<dbReference type="AlphaFoldDB" id="A0A1R3J7T7"/>
<sequence length="77" mass="8289">MWGKRVSLLMASALFEGAASGPLIHLAIEIDPRYNETWAAMVASRREYLYLGGMFSSGALRAFSACGLHGSGRTGDH</sequence>
<keyword evidence="1" id="KW-0732">Signal</keyword>
<reference evidence="3" key="1">
    <citation type="submission" date="2013-09" db="EMBL/GenBank/DDBJ databases">
        <title>Corchorus olitorius genome sequencing.</title>
        <authorList>
            <person name="Alam M."/>
            <person name="Haque M.S."/>
            <person name="Islam M.S."/>
            <person name="Emdad E.M."/>
            <person name="Islam M.M."/>
            <person name="Ahmed B."/>
            <person name="Halim A."/>
            <person name="Hossen Q.M.M."/>
            <person name="Hossain M.Z."/>
            <person name="Ahmed R."/>
            <person name="Khan M.M."/>
            <person name="Islam R."/>
            <person name="Rashid M.M."/>
            <person name="Khan S.A."/>
            <person name="Rahman M.S."/>
            <person name="Alam M."/>
            <person name="Yahiya A.S."/>
            <person name="Khan M.S."/>
            <person name="Azam M.S."/>
            <person name="Haque T."/>
            <person name="Lashkar M.Z.H."/>
            <person name="Akhand A.I."/>
            <person name="Morshed G."/>
            <person name="Roy S."/>
            <person name="Uddin K.S."/>
            <person name="Rabeya T."/>
            <person name="Hossain A.S."/>
            <person name="Chowdhury A."/>
            <person name="Snigdha A.R."/>
            <person name="Mortoza M.S."/>
            <person name="Matin S.A."/>
            <person name="Hoque S.M.E."/>
            <person name="Islam M.K."/>
            <person name="Roy D.K."/>
            <person name="Haider R."/>
            <person name="Moosa M.M."/>
            <person name="Elias S.M."/>
            <person name="Hasan A.M."/>
            <person name="Jahan S."/>
            <person name="Shafiuddin M."/>
            <person name="Mahmood N."/>
            <person name="Shommy N.S."/>
        </authorList>
    </citation>
    <scope>NUCLEOTIDE SEQUENCE [LARGE SCALE GENOMIC DNA]</scope>
    <source>
        <strain evidence="3">cv. O-4</strain>
    </source>
</reference>
<evidence type="ECO:0000256" key="1">
    <source>
        <dbReference type="SAM" id="SignalP"/>
    </source>
</evidence>
<gene>
    <name evidence="2" type="ORF">COLO4_18819</name>
</gene>
<comment type="caution">
    <text evidence="2">The sequence shown here is derived from an EMBL/GenBank/DDBJ whole genome shotgun (WGS) entry which is preliminary data.</text>
</comment>
<evidence type="ECO:0000313" key="2">
    <source>
        <dbReference type="EMBL" id="OMO90860.1"/>
    </source>
</evidence>
<organism evidence="2 3">
    <name type="scientific">Corchorus olitorius</name>
    <dbReference type="NCBI Taxonomy" id="93759"/>
    <lineage>
        <taxon>Eukaryota</taxon>
        <taxon>Viridiplantae</taxon>
        <taxon>Streptophyta</taxon>
        <taxon>Embryophyta</taxon>
        <taxon>Tracheophyta</taxon>
        <taxon>Spermatophyta</taxon>
        <taxon>Magnoliopsida</taxon>
        <taxon>eudicotyledons</taxon>
        <taxon>Gunneridae</taxon>
        <taxon>Pentapetalae</taxon>
        <taxon>rosids</taxon>
        <taxon>malvids</taxon>
        <taxon>Malvales</taxon>
        <taxon>Malvaceae</taxon>
        <taxon>Grewioideae</taxon>
        <taxon>Apeibeae</taxon>
        <taxon>Corchorus</taxon>
    </lineage>
</organism>
<dbReference type="EMBL" id="AWUE01016507">
    <property type="protein sequence ID" value="OMO90860.1"/>
    <property type="molecule type" value="Genomic_DNA"/>
</dbReference>
<protein>
    <submittedName>
        <fullName evidence="2">Uncharacterized protein</fullName>
    </submittedName>
</protein>